<accession>F2IAW1</accession>
<dbReference type="KEGG" id="fte:Fluta_3313"/>
<protein>
    <submittedName>
        <fullName evidence="1">Uncharacterized protein</fullName>
    </submittedName>
</protein>
<sequence precursor="true">MIKTILSVGFFLCLGISYGQQTTKPPMKQVASDQTPPPLTKEMEVYAAKNGTYIIVRSEGKKLTPDGEVTLEKAKLVDPKEIGVKIINKTQYFTIAGTNDLLVVKSTWILDNEMKNSNR</sequence>
<dbReference type="AlphaFoldDB" id="F2IAW1"/>
<proteinExistence type="predicted"/>
<dbReference type="OrthoDB" id="9553671at2"/>
<dbReference type="RefSeq" id="WP_013688052.1">
    <property type="nucleotide sequence ID" value="NC_015321.1"/>
</dbReference>
<dbReference type="EMBL" id="CP002542">
    <property type="protein sequence ID" value="AEA45285.1"/>
    <property type="molecule type" value="Genomic_DNA"/>
</dbReference>
<evidence type="ECO:0000313" key="1">
    <source>
        <dbReference type="EMBL" id="AEA45285.1"/>
    </source>
</evidence>
<evidence type="ECO:0000313" key="2">
    <source>
        <dbReference type="Proteomes" id="UP000007463"/>
    </source>
</evidence>
<organism evidence="1 2">
    <name type="scientific">Fluviicola taffensis (strain DSM 16823 / NCIMB 13979 / RW262)</name>
    <dbReference type="NCBI Taxonomy" id="755732"/>
    <lineage>
        <taxon>Bacteria</taxon>
        <taxon>Pseudomonadati</taxon>
        <taxon>Bacteroidota</taxon>
        <taxon>Flavobacteriia</taxon>
        <taxon>Flavobacteriales</taxon>
        <taxon>Crocinitomicaceae</taxon>
        <taxon>Fluviicola</taxon>
    </lineage>
</organism>
<name>F2IAW1_FLUTR</name>
<reference evidence="1 2" key="1">
    <citation type="journal article" date="2011" name="Stand. Genomic Sci.">
        <title>Complete genome sequence of the gliding freshwater bacterium Fluviicola taffensis type strain (RW262).</title>
        <authorList>
            <person name="Woyke T."/>
            <person name="Chertkov O."/>
            <person name="Lapidus A."/>
            <person name="Nolan M."/>
            <person name="Lucas S."/>
            <person name="Del Rio T.G."/>
            <person name="Tice H."/>
            <person name="Cheng J.F."/>
            <person name="Tapia R."/>
            <person name="Han C."/>
            <person name="Goodwin L."/>
            <person name="Pitluck S."/>
            <person name="Liolios K."/>
            <person name="Pagani I."/>
            <person name="Ivanova N."/>
            <person name="Huntemann M."/>
            <person name="Mavromatis K."/>
            <person name="Mikhailova N."/>
            <person name="Pati A."/>
            <person name="Chen A."/>
            <person name="Palaniappan K."/>
            <person name="Land M."/>
            <person name="Hauser L."/>
            <person name="Brambilla E.M."/>
            <person name="Rohde M."/>
            <person name="Mwirichia R."/>
            <person name="Sikorski J."/>
            <person name="Tindall B.J."/>
            <person name="Goker M."/>
            <person name="Bristow J."/>
            <person name="Eisen J.A."/>
            <person name="Markowitz V."/>
            <person name="Hugenholtz P."/>
            <person name="Klenk H.P."/>
            <person name="Kyrpides N.C."/>
        </authorList>
    </citation>
    <scope>NUCLEOTIDE SEQUENCE [LARGE SCALE GENOMIC DNA]</scope>
    <source>
        <strain evidence="2">DSM 16823 / RW262 / RW262</strain>
    </source>
</reference>
<dbReference type="STRING" id="755732.Fluta_3313"/>
<keyword evidence="2" id="KW-1185">Reference proteome</keyword>
<dbReference type="Proteomes" id="UP000007463">
    <property type="component" value="Chromosome"/>
</dbReference>
<reference evidence="2" key="2">
    <citation type="submission" date="2011-02" db="EMBL/GenBank/DDBJ databases">
        <title>The complete genome of Fluviicola taffensis DSM 16823.</title>
        <authorList>
            <consortium name="US DOE Joint Genome Institute (JGI-PGF)"/>
            <person name="Lucas S."/>
            <person name="Copeland A."/>
            <person name="Lapidus A."/>
            <person name="Bruce D."/>
            <person name="Goodwin L."/>
            <person name="Pitluck S."/>
            <person name="Kyrpides N."/>
            <person name="Mavromatis K."/>
            <person name="Ivanova N."/>
            <person name="Mikhailova N."/>
            <person name="Pagani I."/>
            <person name="Chertkov O."/>
            <person name="Detter J.C."/>
            <person name="Han C."/>
            <person name="Tapia R."/>
            <person name="Land M."/>
            <person name="Hauser L."/>
            <person name="Markowitz V."/>
            <person name="Cheng J.-F."/>
            <person name="Hugenholtz P."/>
            <person name="Woyke T."/>
            <person name="Wu D."/>
            <person name="Tindall B."/>
            <person name="Pomrenke H.G."/>
            <person name="Brambilla E."/>
            <person name="Klenk H.-P."/>
            <person name="Eisen J.A."/>
        </authorList>
    </citation>
    <scope>NUCLEOTIDE SEQUENCE [LARGE SCALE GENOMIC DNA]</scope>
    <source>
        <strain evidence="2">DSM 16823 / RW262 / RW262</strain>
    </source>
</reference>
<dbReference type="HOGENOM" id="CLU_2057924_0_0_10"/>
<gene>
    <name evidence="1" type="ordered locus">Fluta_3313</name>
</gene>